<proteinExistence type="predicted"/>
<reference evidence="1" key="1">
    <citation type="submission" date="2021-06" db="EMBL/GenBank/DDBJ databases">
        <authorList>
            <person name="Kallberg Y."/>
            <person name="Tangrot J."/>
            <person name="Rosling A."/>
        </authorList>
    </citation>
    <scope>NUCLEOTIDE SEQUENCE</scope>
    <source>
        <strain evidence="1">MA461A</strain>
    </source>
</reference>
<sequence length="244" mass="26660">MPILLFHGREVKVICWFFRVGGNDIDLTKEFSPELLSLNQTDLELDEIKPAISPEALNKALKLDPKGKGVAEDFPFPGGRIIPNQVSGNIVDNSFDTANPVQDERIEKGAAVKSAPTGGGKSTTLLRCGAFRGLSNEEVDALSEADRAKLGVSLVVPEKSLVGSVLSGHNDWLSDEAAALDSIKKMEQKITNQERKANGELYTEDDIDYRVIKCPICYKKHTAVGDKPYETVHNGASNMINVFF</sequence>
<gene>
    <name evidence="1" type="ORF">RPERSI_LOCUS18860</name>
</gene>
<keyword evidence="2" id="KW-1185">Reference proteome</keyword>
<comment type="caution">
    <text evidence="1">The sequence shown here is derived from an EMBL/GenBank/DDBJ whole genome shotgun (WGS) entry which is preliminary data.</text>
</comment>
<protein>
    <submittedName>
        <fullName evidence="1">36979_t:CDS:1</fullName>
    </submittedName>
</protein>
<name>A0ACA9RE94_9GLOM</name>
<dbReference type="Proteomes" id="UP000789920">
    <property type="component" value="Unassembled WGS sequence"/>
</dbReference>
<evidence type="ECO:0000313" key="1">
    <source>
        <dbReference type="EMBL" id="CAG8789277.1"/>
    </source>
</evidence>
<dbReference type="EMBL" id="CAJVQC010050599">
    <property type="protein sequence ID" value="CAG8789277.1"/>
    <property type="molecule type" value="Genomic_DNA"/>
</dbReference>
<accession>A0ACA9RE94</accession>
<evidence type="ECO:0000313" key="2">
    <source>
        <dbReference type="Proteomes" id="UP000789920"/>
    </source>
</evidence>
<organism evidence="1 2">
    <name type="scientific">Racocetra persica</name>
    <dbReference type="NCBI Taxonomy" id="160502"/>
    <lineage>
        <taxon>Eukaryota</taxon>
        <taxon>Fungi</taxon>
        <taxon>Fungi incertae sedis</taxon>
        <taxon>Mucoromycota</taxon>
        <taxon>Glomeromycotina</taxon>
        <taxon>Glomeromycetes</taxon>
        <taxon>Diversisporales</taxon>
        <taxon>Gigasporaceae</taxon>
        <taxon>Racocetra</taxon>
    </lineage>
</organism>